<keyword evidence="5" id="KW-0967">Endosome</keyword>
<feature type="region of interest" description="Disordered" evidence="10">
    <location>
        <begin position="115"/>
        <end position="183"/>
    </location>
</feature>
<dbReference type="Pfam" id="PF00787">
    <property type="entry name" value="PX"/>
    <property type="match status" value="1"/>
</dbReference>
<dbReference type="OrthoDB" id="10254720at2759"/>
<dbReference type="InterPro" id="IPR037917">
    <property type="entry name" value="Ypt35_PX"/>
</dbReference>
<proteinExistence type="inferred from homology"/>
<name>A0A9P8Y4W3_9PEZI</name>
<dbReference type="Proteomes" id="UP000756346">
    <property type="component" value="Unassembled WGS sequence"/>
</dbReference>
<evidence type="ECO:0000256" key="5">
    <source>
        <dbReference type="ARBA" id="ARBA00022753"/>
    </source>
</evidence>
<evidence type="ECO:0000256" key="4">
    <source>
        <dbReference type="ARBA" id="ARBA00022554"/>
    </source>
</evidence>
<feature type="region of interest" description="Disordered" evidence="10">
    <location>
        <begin position="1"/>
        <end position="23"/>
    </location>
</feature>
<evidence type="ECO:0000256" key="8">
    <source>
        <dbReference type="ARBA" id="ARBA00033774"/>
    </source>
</evidence>
<comment type="similarity">
    <text evidence="3">Belongs to the YPT35 family.</text>
</comment>
<evidence type="ECO:0000256" key="10">
    <source>
        <dbReference type="SAM" id="MobiDB-lite"/>
    </source>
</evidence>
<keyword evidence="6" id="KW-0472">Membrane</keyword>
<feature type="compositionally biased region" description="Low complexity" evidence="10">
    <location>
        <begin position="136"/>
        <end position="159"/>
    </location>
</feature>
<evidence type="ECO:0000259" key="11">
    <source>
        <dbReference type="PROSITE" id="PS50195"/>
    </source>
</evidence>
<evidence type="ECO:0000256" key="6">
    <source>
        <dbReference type="ARBA" id="ARBA00023136"/>
    </source>
</evidence>
<comment type="subcellular location">
    <subcellularLocation>
        <location evidence="2">Endosome</location>
    </subcellularLocation>
    <subcellularLocation>
        <location evidence="1">Vacuole membrane</location>
        <topology evidence="1">Peripheral membrane protein</topology>
    </subcellularLocation>
</comment>
<dbReference type="PROSITE" id="PS50195">
    <property type="entry name" value="PX"/>
    <property type="match status" value="1"/>
</dbReference>
<dbReference type="PANTHER" id="PTHR10555:SF170">
    <property type="entry name" value="FI18122P1"/>
    <property type="match status" value="1"/>
</dbReference>
<dbReference type="GO" id="GO:0005774">
    <property type="term" value="C:vacuolar membrane"/>
    <property type="evidence" value="ECO:0007669"/>
    <property type="project" value="UniProtKB-SubCell"/>
</dbReference>
<dbReference type="EMBL" id="JAGTJQ010000007">
    <property type="protein sequence ID" value="KAH7027621.1"/>
    <property type="molecule type" value="Genomic_DNA"/>
</dbReference>
<feature type="region of interest" description="Disordered" evidence="10">
    <location>
        <begin position="260"/>
        <end position="342"/>
    </location>
</feature>
<dbReference type="CDD" id="cd07280">
    <property type="entry name" value="PX_YPT35"/>
    <property type="match status" value="1"/>
</dbReference>
<dbReference type="PANTHER" id="PTHR10555">
    <property type="entry name" value="SORTING NEXIN"/>
    <property type="match status" value="1"/>
</dbReference>
<feature type="domain" description="PX" evidence="11">
    <location>
        <begin position="371"/>
        <end position="481"/>
    </location>
</feature>
<dbReference type="InterPro" id="IPR001683">
    <property type="entry name" value="PX_dom"/>
</dbReference>
<feature type="compositionally biased region" description="Pro residues" evidence="10">
    <location>
        <begin position="269"/>
        <end position="281"/>
    </location>
</feature>
<comment type="function">
    <text evidence="7">Recruits the lipid transfer protein VPS13 to endosomal and vacuolar membranes.</text>
</comment>
<dbReference type="SMART" id="SM00312">
    <property type="entry name" value="PX"/>
    <property type="match status" value="1"/>
</dbReference>
<dbReference type="RefSeq" id="XP_046010420.1">
    <property type="nucleotide sequence ID" value="XM_046154480.1"/>
</dbReference>
<dbReference type="GO" id="GO:0032266">
    <property type="term" value="F:phosphatidylinositol-3-phosphate binding"/>
    <property type="evidence" value="ECO:0007669"/>
    <property type="project" value="InterPro"/>
</dbReference>
<sequence length="481" mass="51224">MLPGLKASSNMHSRAAMDQAGNLPSEERVHMSSCGTMPLSCSMIPDPTFPSGGCLEIAHWPLPLGPPLTMATSPGPHSQWLCCAAHAISATTALLLVVTSLPRASICRRADNYLHPAPESSLQPRAPLRPPLCMASPSTSSSTKAAGHSGAAVAADAASKPGQTIVLDQRPPTPPTSDTEPFPVLDVDHIVTEDGAVERGDSEAAGGAADDHNESPTDLNATAVDDAPDTTVGQRGGLALQTGVEVTRQQHQENHLNVEIESARSQPSPVTPPYWSHPPASPERHPFLSSPRPESTDTHAGHRGHAGGASSASSDTTVSPTTPRSSYDRYSHGRSMTTTSIDSLMAEGGITLRDNENSSIDDRGSACWARSVVIRDYVTVNGGATNIGAFVVWNVRVETLSGSHMNICKRYSEFDDLRSRLIRSFPSFAGAVPELPPKSLISKFRPSFLEKRRAGLQYFLNCIMLNPEFSGSPILKEFLFS</sequence>
<reference evidence="12" key="1">
    <citation type="journal article" date="2021" name="Nat. Commun.">
        <title>Genetic determinants of endophytism in the Arabidopsis root mycobiome.</title>
        <authorList>
            <person name="Mesny F."/>
            <person name="Miyauchi S."/>
            <person name="Thiergart T."/>
            <person name="Pickel B."/>
            <person name="Atanasova L."/>
            <person name="Karlsson M."/>
            <person name="Huettel B."/>
            <person name="Barry K.W."/>
            <person name="Haridas S."/>
            <person name="Chen C."/>
            <person name="Bauer D."/>
            <person name="Andreopoulos W."/>
            <person name="Pangilinan J."/>
            <person name="LaButti K."/>
            <person name="Riley R."/>
            <person name="Lipzen A."/>
            <person name="Clum A."/>
            <person name="Drula E."/>
            <person name="Henrissat B."/>
            <person name="Kohler A."/>
            <person name="Grigoriev I.V."/>
            <person name="Martin F.M."/>
            <person name="Hacquard S."/>
        </authorList>
    </citation>
    <scope>NUCLEOTIDE SEQUENCE</scope>
    <source>
        <strain evidence="12">MPI-CAGE-CH-0230</strain>
    </source>
</reference>
<dbReference type="AlphaFoldDB" id="A0A9P8Y4W3"/>
<dbReference type="GO" id="GO:0010008">
    <property type="term" value="C:endosome membrane"/>
    <property type="evidence" value="ECO:0007669"/>
    <property type="project" value="UniProtKB-SubCell"/>
</dbReference>
<gene>
    <name evidence="12" type="ORF">B0I36DRAFT_327488</name>
</gene>
<comment type="caution">
    <text evidence="12">The sequence shown here is derived from an EMBL/GenBank/DDBJ whole genome shotgun (WGS) entry which is preliminary data.</text>
</comment>
<evidence type="ECO:0000256" key="3">
    <source>
        <dbReference type="ARBA" id="ARBA00007426"/>
    </source>
</evidence>
<dbReference type="Gene3D" id="3.30.1520.10">
    <property type="entry name" value="Phox-like domain"/>
    <property type="match status" value="1"/>
</dbReference>
<feature type="region of interest" description="Disordered" evidence="10">
    <location>
        <begin position="201"/>
        <end position="235"/>
    </location>
</feature>
<evidence type="ECO:0000256" key="1">
    <source>
        <dbReference type="ARBA" id="ARBA00004148"/>
    </source>
</evidence>
<dbReference type="GeneID" id="70184026"/>
<keyword evidence="4" id="KW-0926">Vacuole</keyword>
<dbReference type="InterPro" id="IPR036871">
    <property type="entry name" value="PX_dom_sf"/>
</dbReference>
<evidence type="ECO:0000313" key="13">
    <source>
        <dbReference type="Proteomes" id="UP000756346"/>
    </source>
</evidence>
<evidence type="ECO:0000256" key="9">
    <source>
        <dbReference type="ARBA" id="ARBA00033785"/>
    </source>
</evidence>
<evidence type="ECO:0000313" key="12">
    <source>
        <dbReference type="EMBL" id="KAH7027621.1"/>
    </source>
</evidence>
<organism evidence="12 13">
    <name type="scientific">Microdochium trichocladiopsis</name>
    <dbReference type="NCBI Taxonomy" id="1682393"/>
    <lineage>
        <taxon>Eukaryota</taxon>
        <taxon>Fungi</taxon>
        <taxon>Dikarya</taxon>
        <taxon>Ascomycota</taxon>
        <taxon>Pezizomycotina</taxon>
        <taxon>Sordariomycetes</taxon>
        <taxon>Xylariomycetidae</taxon>
        <taxon>Xylariales</taxon>
        <taxon>Microdochiaceae</taxon>
        <taxon>Microdochium</taxon>
    </lineage>
</organism>
<evidence type="ECO:0000256" key="2">
    <source>
        <dbReference type="ARBA" id="ARBA00004177"/>
    </source>
</evidence>
<evidence type="ECO:0000256" key="7">
    <source>
        <dbReference type="ARBA" id="ARBA00033728"/>
    </source>
</evidence>
<protein>
    <recommendedName>
        <fullName evidence="8">Endosomal/vacuolar adapter protein YPT35</fullName>
    </recommendedName>
    <alternativeName>
        <fullName evidence="9">PX domain-containing protein YPT35</fullName>
    </alternativeName>
</protein>
<accession>A0A9P8Y4W3</accession>
<feature type="compositionally biased region" description="Low complexity" evidence="10">
    <location>
        <begin position="308"/>
        <end position="325"/>
    </location>
</feature>
<dbReference type="SUPFAM" id="SSF64268">
    <property type="entry name" value="PX domain"/>
    <property type="match status" value="1"/>
</dbReference>
<keyword evidence="13" id="KW-1185">Reference proteome</keyword>